<dbReference type="GO" id="GO:0110032">
    <property type="term" value="P:positive regulation of G2/MI transition of meiotic cell cycle"/>
    <property type="evidence" value="ECO:0007669"/>
    <property type="project" value="TreeGrafter"/>
</dbReference>
<sequence>MDCIPAYEESPSLILEVEPSSQFEFFHTSSQNVRSTGFLASSPYRCAASPSSSSGKGDMDDEMEEMEIMNDEKESPRTYLHADEDLPSDVDRSFNSAMSVSASPCPYPSSNGTTTSIFGSYSHRSRKSDERSSQSQMLGMASSMPSPTSQTDRYQENENDDDSDYRHAQVELSPTGHKYSAKRAGMMFTNMADVPSFSTKVMMMGKSNTVPLGTKATTFGSTARTFGRESGKANVAAPMGRAAVDESSKGLMLPPPVPNQVRKDPFGEMEMVPSNMGSRIFTQTKKPRPTSSGSSSRRSSANSGKLLFRPSPTRIESAPTVNTVESGFGSGSPAKEGSNPNLADAMLLDTPFRRSQETDSAGGLSPSAAALNLADGDDFGNLFCDSPSVPAGKTFGLGGMRMAAKMTLDSLTAQASSSPSSSVDSPSIARLGPSLRGMEKAISVNATSGGLFGSSVRMGMGATRRTQPYKRPQLAAFTAVDGSACKINSTASALPMLENNSEMQNGLIAAGNVPCEVPRRPNGLGMRRAFSVCDQGNNMDSNDGDATASNASSGRVLSTIETSSSSAIHPLIHVGGRLAVEPGSGQPFSPFTMNFGANEMDGKVLPCHSVKEDGLVRITHDTLRNLLDGHFDDRMSGYHIIDCRFEYEYSGGHIAGAVNVNSTNAIENMLLKPGAGIYADGENLPAPTRSGEGDEKPTVFVFHCEFSNKRAPAIAKFLRSRDRMLNNELYPRVHYPEVYILEGGYCDFYSKFPEKCEPRAYIPMDDPQHEQKRDSDLHDFRRFTRTRSFTYGESQNQAVRPSQPCPRLTFDISGSNAARRLSGGRHVAETSREGSMASPLSNPAHARLLTDVMESPGADSSEGSPCARLLTSSSSSGGALFGSTKTRLLGRAVGRSTFMRTSSYAGAPSRA</sequence>
<evidence type="ECO:0000256" key="3">
    <source>
        <dbReference type="ARBA" id="ARBA00022618"/>
    </source>
</evidence>
<dbReference type="InterPro" id="IPR001763">
    <property type="entry name" value="Rhodanese-like_dom"/>
</dbReference>
<comment type="catalytic activity">
    <reaction evidence="8">
        <text>O-phospho-L-tyrosyl-[protein] + H2O = L-tyrosyl-[protein] + phosphate</text>
        <dbReference type="Rhea" id="RHEA:10684"/>
        <dbReference type="Rhea" id="RHEA-COMP:10136"/>
        <dbReference type="Rhea" id="RHEA-COMP:20101"/>
        <dbReference type="ChEBI" id="CHEBI:15377"/>
        <dbReference type="ChEBI" id="CHEBI:43474"/>
        <dbReference type="ChEBI" id="CHEBI:46858"/>
        <dbReference type="ChEBI" id="CHEBI:61978"/>
        <dbReference type="EC" id="3.1.3.48"/>
    </reaction>
</comment>
<feature type="domain" description="Rhodanese" evidence="11">
    <location>
        <begin position="634"/>
        <end position="757"/>
    </location>
</feature>
<comment type="similarity">
    <text evidence="1">Belongs to the MPI phosphatase family.</text>
</comment>
<evidence type="ECO:0000256" key="9">
    <source>
        <dbReference type="ARBA" id="ARBA00067190"/>
    </source>
</evidence>
<keyword evidence="13" id="KW-1185">Reference proteome</keyword>
<keyword evidence="7" id="KW-0131">Cell cycle</keyword>
<keyword evidence="4" id="KW-0498">Mitosis</keyword>
<dbReference type="PROSITE" id="PS50206">
    <property type="entry name" value="RHODANESE_3"/>
    <property type="match status" value="1"/>
</dbReference>
<dbReference type="EMBL" id="BLZA01000011">
    <property type="protein sequence ID" value="GHJ85321.1"/>
    <property type="molecule type" value="Genomic_DNA"/>
</dbReference>
<dbReference type="PANTHER" id="PTHR10828:SF17">
    <property type="entry name" value="PROTEIN-TYROSINE-PHOSPHATASE"/>
    <property type="match status" value="1"/>
</dbReference>
<evidence type="ECO:0000256" key="2">
    <source>
        <dbReference type="ARBA" id="ARBA00013064"/>
    </source>
</evidence>
<evidence type="ECO:0000256" key="7">
    <source>
        <dbReference type="ARBA" id="ARBA00023306"/>
    </source>
</evidence>
<dbReference type="InterPro" id="IPR000751">
    <property type="entry name" value="MPI_Phosphatase"/>
</dbReference>
<dbReference type="SUPFAM" id="SSF52821">
    <property type="entry name" value="Rhodanese/Cell cycle control phosphatase"/>
    <property type="match status" value="1"/>
</dbReference>
<feature type="region of interest" description="Disordered" evidence="10">
    <location>
        <begin position="854"/>
        <end position="881"/>
    </location>
</feature>
<proteinExistence type="inferred from homology"/>
<dbReference type="GO" id="GO:0005737">
    <property type="term" value="C:cytoplasm"/>
    <property type="evidence" value="ECO:0007669"/>
    <property type="project" value="TreeGrafter"/>
</dbReference>
<dbReference type="CDD" id="cd01530">
    <property type="entry name" value="Cdc25"/>
    <property type="match status" value="1"/>
</dbReference>
<keyword evidence="3" id="KW-0132">Cell division</keyword>
<accession>A0A8H3TQ45</accession>
<evidence type="ECO:0000256" key="1">
    <source>
        <dbReference type="ARBA" id="ARBA00011065"/>
    </source>
</evidence>
<gene>
    <name evidence="12" type="ORF">NliqN6_1722</name>
</gene>
<evidence type="ECO:0000256" key="8">
    <source>
        <dbReference type="ARBA" id="ARBA00051722"/>
    </source>
</evidence>
<feature type="compositionally biased region" description="Low complexity" evidence="10">
    <location>
        <begin position="291"/>
        <end position="304"/>
    </location>
</feature>
<dbReference type="OrthoDB" id="26523at2759"/>
<comment type="caution">
    <text evidence="12">The sequence shown here is derived from an EMBL/GenBank/DDBJ whole genome shotgun (WGS) entry which is preliminary data.</text>
</comment>
<evidence type="ECO:0000256" key="10">
    <source>
        <dbReference type="SAM" id="MobiDB-lite"/>
    </source>
</evidence>
<evidence type="ECO:0000313" key="13">
    <source>
        <dbReference type="Proteomes" id="UP000620104"/>
    </source>
</evidence>
<evidence type="ECO:0000256" key="6">
    <source>
        <dbReference type="ARBA" id="ARBA00022912"/>
    </source>
</evidence>
<dbReference type="Gene3D" id="3.40.250.10">
    <property type="entry name" value="Rhodanese-like domain"/>
    <property type="match status" value="1"/>
</dbReference>
<evidence type="ECO:0000256" key="4">
    <source>
        <dbReference type="ARBA" id="ARBA00022776"/>
    </source>
</evidence>
<evidence type="ECO:0000256" key="5">
    <source>
        <dbReference type="ARBA" id="ARBA00022801"/>
    </source>
</evidence>
<feature type="region of interest" description="Disordered" evidence="10">
    <location>
        <begin position="43"/>
        <end position="62"/>
    </location>
</feature>
<feature type="region of interest" description="Disordered" evidence="10">
    <location>
        <begin position="819"/>
        <end position="841"/>
    </location>
</feature>
<feature type="compositionally biased region" description="Low complexity" evidence="10">
    <location>
        <begin position="869"/>
        <end position="881"/>
    </location>
</feature>
<dbReference type="AlphaFoldDB" id="A0A8H3TQ45"/>
<keyword evidence="5" id="KW-0378">Hydrolase</keyword>
<dbReference type="GO" id="GO:0004725">
    <property type="term" value="F:protein tyrosine phosphatase activity"/>
    <property type="evidence" value="ECO:0007669"/>
    <property type="project" value="UniProtKB-EC"/>
</dbReference>
<dbReference type="PANTHER" id="PTHR10828">
    <property type="entry name" value="M-PHASE INDUCER PHOSPHATASE DUAL SPECIFICITY PHOSPHATASE CDC25"/>
    <property type="match status" value="1"/>
</dbReference>
<keyword evidence="6" id="KW-0904">Protein phosphatase</keyword>
<dbReference type="InterPro" id="IPR036873">
    <property type="entry name" value="Rhodanese-like_dom_sf"/>
</dbReference>
<evidence type="ECO:0000259" key="11">
    <source>
        <dbReference type="PROSITE" id="PS50206"/>
    </source>
</evidence>
<name>A0A8H3TQ45_9TREE</name>
<dbReference type="Proteomes" id="UP000620104">
    <property type="component" value="Unassembled WGS sequence"/>
</dbReference>
<protein>
    <recommendedName>
        <fullName evidence="9">M-phase inducer phosphatase</fullName>
        <ecNumber evidence="2">3.1.3.48</ecNumber>
    </recommendedName>
</protein>
<evidence type="ECO:0000313" key="12">
    <source>
        <dbReference type="EMBL" id="GHJ85321.1"/>
    </source>
</evidence>
<dbReference type="GO" id="GO:0005634">
    <property type="term" value="C:nucleus"/>
    <property type="evidence" value="ECO:0007669"/>
    <property type="project" value="TreeGrafter"/>
</dbReference>
<organism evidence="12 13">
    <name type="scientific">Naganishia liquefaciens</name>
    <dbReference type="NCBI Taxonomy" id="104408"/>
    <lineage>
        <taxon>Eukaryota</taxon>
        <taxon>Fungi</taxon>
        <taxon>Dikarya</taxon>
        <taxon>Basidiomycota</taxon>
        <taxon>Agaricomycotina</taxon>
        <taxon>Tremellomycetes</taxon>
        <taxon>Filobasidiales</taxon>
        <taxon>Filobasidiaceae</taxon>
        <taxon>Naganishia</taxon>
    </lineage>
</organism>
<reference evidence="12" key="1">
    <citation type="submission" date="2020-07" db="EMBL/GenBank/DDBJ databases">
        <title>Draft Genome Sequence of a Deep-Sea Yeast, Naganishia (Cryptococcus) liquefaciens strain N6.</title>
        <authorList>
            <person name="Han Y.W."/>
            <person name="Kajitani R."/>
            <person name="Morimoto H."/>
            <person name="Parhat M."/>
            <person name="Tsubouchi H."/>
            <person name="Bakenova O."/>
            <person name="Ogata M."/>
            <person name="Argunhan B."/>
            <person name="Aoki R."/>
            <person name="Kajiwara S."/>
            <person name="Itoh T."/>
            <person name="Iwasaki H."/>
        </authorList>
    </citation>
    <scope>NUCLEOTIDE SEQUENCE</scope>
    <source>
        <strain evidence="12">N6</strain>
    </source>
</reference>
<dbReference type="GO" id="GO:0000086">
    <property type="term" value="P:G2/M transition of mitotic cell cycle"/>
    <property type="evidence" value="ECO:0007669"/>
    <property type="project" value="TreeGrafter"/>
</dbReference>
<feature type="region of interest" description="Disordered" evidence="10">
    <location>
        <begin position="276"/>
        <end position="343"/>
    </location>
</feature>
<dbReference type="Pfam" id="PF00581">
    <property type="entry name" value="Rhodanese"/>
    <property type="match status" value="1"/>
</dbReference>
<feature type="compositionally biased region" description="Polar residues" evidence="10">
    <location>
        <begin position="133"/>
        <end position="152"/>
    </location>
</feature>
<dbReference type="GO" id="GO:0010971">
    <property type="term" value="P:positive regulation of G2/M transition of mitotic cell cycle"/>
    <property type="evidence" value="ECO:0007669"/>
    <property type="project" value="TreeGrafter"/>
</dbReference>
<feature type="region of interest" description="Disordered" evidence="10">
    <location>
        <begin position="116"/>
        <end position="164"/>
    </location>
</feature>
<dbReference type="SMART" id="SM00450">
    <property type="entry name" value="RHOD"/>
    <property type="match status" value="1"/>
</dbReference>
<dbReference type="GO" id="GO:0051301">
    <property type="term" value="P:cell division"/>
    <property type="evidence" value="ECO:0007669"/>
    <property type="project" value="UniProtKB-KW"/>
</dbReference>
<dbReference type="EC" id="3.1.3.48" evidence="2"/>
<dbReference type="FunFam" id="3.40.250.10:FF:000021">
    <property type="entry name" value="M-phase inducer phosphatase cdc-25.2"/>
    <property type="match status" value="1"/>
</dbReference>
<dbReference type="PRINTS" id="PR00716">
    <property type="entry name" value="MPIPHPHTASE"/>
</dbReference>